<proteinExistence type="predicted"/>
<sequence>MYSSQTPERGNVGSSTPLKALTPIVDAIKSAQSKATKDFESFYGNLMSRLTPRTTTGRIDKRTPEITQLEYQNPFYEDSESEATTADDIEFDTVDDNDMLDRRINDRIDSNKHCSLFGKLKQETKRIERLQSNISAIKRQSSLLAQGSLDSDYDEQRQEISTTNIPLSAKPNTPNYYTPQPSTNTYLTPPQSADKYRQSDSVDYNDNNGKSKNTRRK</sequence>
<feature type="compositionally biased region" description="Polar residues" evidence="1">
    <location>
        <begin position="201"/>
        <end position="211"/>
    </location>
</feature>
<reference evidence="2 3" key="1">
    <citation type="journal article" date="2009" name="PLoS Genet.">
        <title>Genomic analysis of the basal lineage fungus Rhizopus oryzae reveals a whole-genome duplication.</title>
        <authorList>
            <person name="Ma L.-J."/>
            <person name="Ibrahim A.S."/>
            <person name="Skory C."/>
            <person name="Grabherr M.G."/>
            <person name="Burger G."/>
            <person name="Butler M."/>
            <person name="Elias M."/>
            <person name="Idnurm A."/>
            <person name="Lang B.F."/>
            <person name="Sone T."/>
            <person name="Abe A."/>
            <person name="Calvo S.E."/>
            <person name="Corrochano L.M."/>
            <person name="Engels R."/>
            <person name="Fu J."/>
            <person name="Hansberg W."/>
            <person name="Kim J.-M."/>
            <person name="Kodira C.D."/>
            <person name="Koehrsen M.J."/>
            <person name="Liu B."/>
            <person name="Miranda-Saavedra D."/>
            <person name="O'Leary S."/>
            <person name="Ortiz-Castellanos L."/>
            <person name="Poulter R."/>
            <person name="Rodriguez-Romero J."/>
            <person name="Ruiz-Herrera J."/>
            <person name="Shen Y.-Q."/>
            <person name="Zeng Q."/>
            <person name="Galagan J."/>
            <person name="Birren B.W."/>
            <person name="Cuomo C.A."/>
            <person name="Wickes B.L."/>
        </authorList>
    </citation>
    <scope>NUCLEOTIDE SEQUENCE [LARGE SCALE GENOMIC DNA]</scope>
    <source>
        <strain evidence="3">RA 99-880 / ATCC MYA-4621 / FGSC 9543 / NRRL 43880</strain>
    </source>
</reference>
<feature type="region of interest" description="Disordered" evidence="1">
    <location>
        <begin position="165"/>
        <end position="217"/>
    </location>
</feature>
<evidence type="ECO:0000313" key="2">
    <source>
        <dbReference type="EMBL" id="EIE79519.1"/>
    </source>
</evidence>
<feature type="region of interest" description="Disordered" evidence="1">
    <location>
        <begin position="54"/>
        <end position="86"/>
    </location>
</feature>
<dbReference type="Proteomes" id="UP000009138">
    <property type="component" value="Unassembled WGS sequence"/>
</dbReference>
<accession>I1BTI9</accession>
<dbReference type="AlphaFoldDB" id="I1BTI9"/>
<dbReference type="VEuPathDB" id="FungiDB:RO3G_04224"/>
<gene>
    <name evidence="2" type="ORF">RO3G_04224</name>
</gene>
<feature type="compositionally biased region" description="Acidic residues" evidence="1">
    <location>
        <begin position="77"/>
        <end position="86"/>
    </location>
</feature>
<keyword evidence="3" id="KW-1185">Reference proteome</keyword>
<dbReference type="OrthoDB" id="2282381at2759"/>
<dbReference type="EMBL" id="CH476734">
    <property type="protein sequence ID" value="EIE79519.1"/>
    <property type="molecule type" value="Genomic_DNA"/>
</dbReference>
<evidence type="ECO:0000313" key="3">
    <source>
        <dbReference type="Proteomes" id="UP000009138"/>
    </source>
</evidence>
<feature type="compositionally biased region" description="Polar residues" evidence="1">
    <location>
        <begin position="165"/>
        <end position="191"/>
    </location>
</feature>
<dbReference type="InParanoid" id="I1BTI9"/>
<evidence type="ECO:0000256" key="1">
    <source>
        <dbReference type="SAM" id="MobiDB-lite"/>
    </source>
</evidence>
<dbReference type="RefSeq" id="XP_067514915.1">
    <property type="nucleotide sequence ID" value="XM_067658814.1"/>
</dbReference>
<dbReference type="GeneID" id="93611195"/>
<name>I1BTI9_RHIO9</name>
<protein>
    <submittedName>
        <fullName evidence="2">Uncharacterized protein</fullName>
    </submittedName>
</protein>
<organism evidence="2 3">
    <name type="scientific">Rhizopus delemar (strain RA 99-880 / ATCC MYA-4621 / FGSC 9543 / NRRL 43880)</name>
    <name type="common">Mucormycosis agent</name>
    <name type="synonym">Rhizopus arrhizus var. delemar</name>
    <dbReference type="NCBI Taxonomy" id="246409"/>
    <lineage>
        <taxon>Eukaryota</taxon>
        <taxon>Fungi</taxon>
        <taxon>Fungi incertae sedis</taxon>
        <taxon>Mucoromycota</taxon>
        <taxon>Mucoromycotina</taxon>
        <taxon>Mucoromycetes</taxon>
        <taxon>Mucorales</taxon>
        <taxon>Mucorineae</taxon>
        <taxon>Rhizopodaceae</taxon>
        <taxon>Rhizopus</taxon>
    </lineage>
</organism>